<proteinExistence type="predicted"/>
<dbReference type="AlphaFoldDB" id="A0A2P7SBJ1"/>
<feature type="domain" description="VTT" evidence="2">
    <location>
        <begin position="37"/>
        <end position="157"/>
    </location>
</feature>
<dbReference type="PANTHER" id="PTHR42709">
    <property type="entry name" value="ALKALINE PHOSPHATASE LIKE PROTEIN"/>
    <property type="match status" value="1"/>
</dbReference>
<name>A0A2P7SBJ1_9HYPH</name>
<keyword evidence="4" id="KW-1185">Reference proteome</keyword>
<feature type="transmembrane region" description="Helical" evidence="1">
    <location>
        <begin position="59"/>
        <end position="82"/>
    </location>
</feature>
<comment type="caution">
    <text evidence="3">The sequence shown here is derived from an EMBL/GenBank/DDBJ whole genome shotgun (WGS) entry which is preliminary data.</text>
</comment>
<dbReference type="PANTHER" id="PTHR42709:SF2">
    <property type="entry name" value="INNER MEMBRANE PROTEIN YOHD"/>
    <property type="match status" value="1"/>
</dbReference>
<keyword evidence="1" id="KW-1133">Transmembrane helix</keyword>
<evidence type="ECO:0000313" key="4">
    <source>
        <dbReference type="Proteomes" id="UP000240653"/>
    </source>
</evidence>
<feature type="transmembrane region" description="Helical" evidence="1">
    <location>
        <begin position="142"/>
        <end position="165"/>
    </location>
</feature>
<organism evidence="3 4">
    <name type="scientific">Pseudaminobacter soli</name>
    <name type="common">ex Li et al. 2025</name>
    <dbReference type="NCBI Taxonomy" id="1295366"/>
    <lineage>
        <taxon>Bacteria</taxon>
        <taxon>Pseudomonadati</taxon>
        <taxon>Pseudomonadota</taxon>
        <taxon>Alphaproteobacteria</taxon>
        <taxon>Hyphomicrobiales</taxon>
        <taxon>Phyllobacteriaceae</taxon>
        <taxon>Pseudaminobacter</taxon>
    </lineage>
</organism>
<sequence>MHLMQNGVALIEPYIKAYGAFAVFVIIYFESLGAPLPGESLLVGISAIAARGDINLGHALAAAFFGAILGDSTGYLIGRFGGRLLLLRFGSYIKLTAERLGKLEAVFHSKGIWIVMSARFFAVLRQLNGLIAGSVAMPWLHFLFANIIGAAAWVLVWGLGPYLAVDTFEAIFRR</sequence>
<evidence type="ECO:0000259" key="2">
    <source>
        <dbReference type="Pfam" id="PF09335"/>
    </source>
</evidence>
<reference evidence="3 4" key="1">
    <citation type="submission" date="2018-03" db="EMBL/GenBank/DDBJ databases">
        <title>The draft genome of Mesorhizobium soli JCM 19897.</title>
        <authorList>
            <person name="Li L."/>
            <person name="Liu L."/>
            <person name="Liang L."/>
            <person name="Wang T."/>
            <person name="Zhang X."/>
        </authorList>
    </citation>
    <scope>NUCLEOTIDE SEQUENCE [LARGE SCALE GENOMIC DNA]</scope>
    <source>
        <strain evidence="3 4">JCM 19897</strain>
    </source>
</reference>
<keyword evidence="1" id="KW-0812">Transmembrane</keyword>
<dbReference type="GO" id="GO:0005886">
    <property type="term" value="C:plasma membrane"/>
    <property type="evidence" value="ECO:0007669"/>
    <property type="project" value="TreeGrafter"/>
</dbReference>
<protein>
    <submittedName>
        <fullName evidence="3">DedA family protein</fullName>
    </submittedName>
</protein>
<dbReference type="Pfam" id="PF09335">
    <property type="entry name" value="VTT_dom"/>
    <property type="match status" value="1"/>
</dbReference>
<feature type="transmembrane region" description="Helical" evidence="1">
    <location>
        <begin position="7"/>
        <end position="29"/>
    </location>
</feature>
<dbReference type="Proteomes" id="UP000240653">
    <property type="component" value="Unassembled WGS sequence"/>
</dbReference>
<accession>A0A2P7SBJ1</accession>
<dbReference type="OrthoDB" id="9813426at2"/>
<dbReference type="InterPro" id="IPR051311">
    <property type="entry name" value="DedA_domain"/>
</dbReference>
<dbReference type="RefSeq" id="WP_106724863.1">
    <property type="nucleotide sequence ID" value="NZ_PXYL01000007.1"/>
</dbReference>
<gene>
    <name evidence="3" type="ORF">C7I85_15315</name>
</gene>
<evidence type="ECO:0000256" key="1">
    <source>
        <dbReference type="SAM" id="Phobius"/>
    </source>
</evidence>
<keyword evidence="1" id="KW-0472">Membrane</keyword>
<feature type="transmembrane region" description="Helical" evidence="1">
    <location>
        <begin position="103"/>
        <end position="122"/>
    </location>
</feature>
<evidence type="ECO:0000313" key="3">
    <source>
        <dbReference type="EMBL" id="PSJ59721.1"/>
    </source>
</evidence>
<dbReference type="EMBL" id="PXYL01000007">
    <property type="protein sequence ID" value="PSJ59721.1"/>
    <property type="molecule type" value="Genomic_DNA"/>
</dbReference>
<dbReference type="InterPro" id="IPR032816">
    <property type="entry name" value="VTT_dom"/>
</dbReference>